<protein>
    <submittedName>
        <fullName evidence="1">Uncharacterized protein</fullName>
    </submittedName>
</protein>
<evidence type="ECO:0000313" key="1">
    <source>
        <dbReference type="EMBL" id="EQD59958.1"/>
    </source>
</evidence>
<proteinExistence type="predicted"/>
<organism evidence="1">
    <name type="scientific">mine drainage metagenome</name>
    <dbReference type="NCBI Taxonomy" id="410659"/>
    <lineage>
        <taxon>unclassified sequences</taxon>
        <taxon>metagenomes</taxon>
        <taxon>ecological metagenomes</taxon>
    </lineage>
</organism>
<feature type="non-terminal residue" evidence="1">
    <location>
        <position position="302"/>
    </location>
</feature>
<reference evidence="1" key="1">
    <citation type="submission" date="2013-08" db="EMBL/GenBank/DDBJ databases">
        <authorList>
            <person name="Mendez C."/>
            <person name="Richter M."/>
            <person name="Ferrer M."/>
            <person name="Sanchez J."/>
        </authorList>
    </citation>
    <scope>NUCLEOTIDE SEQUENCE</scope>
</reference>
<reference evidence="1" key="2">
    <citation type="journal article" date="2014" name="ISME J.">
        <title>Microbial stratification in low pH oxic and suboxic macroscopic growths along an acid mine drainage.</title>
        <authorList>
            <person name="Mendez-Garcia C."/>
            <person name="Mesa V."/>
            <person name="Sprenger R.R."/>
            <person name="Richter M."/>
            <person name="Diez M.S."/>
            <person name="Solano J."/>
            <person name="Bargiela R."/>
            <person name="Golyshina O.V."/>
            <person name="Manteca A."/>
            <person name="Ramos J.L."/>
            <person name="Gallego J.R."/>
            <person name="Llorente I."/>
            <person name="Martins Dos Santos V.A."/>
            <person name="Jensen O.N."/>
            <person name="Pelaez A.I."/>
            <person name="Sanchez J."/>
            <person name="Ferrer M."/>
        </authorList>
    </citation>
    <scope>NUCLEOTIDE SEQUENCE</scope>
</reference>
<comment type="caution">
    <text evidence="1">The sequence shown here is derived from an EMBL/GenBank/DDBJ whole genome shotgun (WGS) entry which is preliminary data.</text>
</comment>
<name>T1ATU4_9ZZZZ</name>
<accession>T1ATU4</accession>
<dbReference type="AlphaFoldDB" id="T1ATU4"/>
<dbReference type="EMBL" id="AUZY01005129">
    <property type="protein sequence ID" value="EQD59958.1"/>
    <property type="molecule type" value="Genomic_DNA"/>
</dbReference>
<sequence>MADLIGYSGPGHKHELVDGLVRYLTDPANLASELGRLSELELAAVAEAAHAADGRVNAGPFRAKYGDMPSGGPGSRLSLFFLAPSRIPADLGSRLSELTVAPAGARLGGLEELEQMPGLKVRLMELAGPADLSSVLRLCEAGALRCSDRTKRPSQATMLEVARVLSAGEIYSGGQGAIAAFAWPLLLQAGGLAELVGTKLQLTSKGRAALGRTAPPTIRNLWQRWLSHGLLDEFNRIDEIKGQSGRGALTKVGPRRLAVAEGLASCPADQWIAVDDFVRYLEAEEADLEVARDPWKLYISDR</sequence>
<gene>
    <name evidence="1" type="ORF">B1B_07965</name>
</gene>